<name>A0A562LE10_9GAMM</name>
<sequence length="194" mass="20590">MEALVRTRPLSCLPGGLCLAAMLLAGCATRPLQEPGNAGQVAYQWIEPEGGDKLQLGVAQRFVAALPNPGRLLPTYPQAWLASRLAPVSVCAELFIDAQGRVYESHPLVQGDACPAPTAGYGAAFEQAVLAAVSQWQFIPAYVCEFPAGVTPQSACLGEGVVRRPLAIRQAYRFVFRQTPQGPVVDTADATVGR</sequence>
<gene>
    <name evidence="1" type="ORF">IP90_00145</name>
</gene>
<organism evidence="1 2">
    <name type="scientific">Luteimonas cucumeris</name>
    <dbReference type="NCBI Taxonomy" id="985012"/>
    <lineage>
        <taxon>Bacteria</taxon>
        <taxon>Pseudomonadati</taxon>
        <taxon>Pseudomonadota</taxon>
        <taxon>Gammaproteobacteria</taxon>
        <taxon>Lysobacterales</taxon>
        <taxon>Lysobacteraceae</taxon>
        <taxon>Luteimonas</taxon>
    </lineage>
</organism>
<dbReference type="OrthoDB" id="5976079at2"/>
<dbReference type="AlphaFoldDB" id="A0A562LE10"/>
<proteinExistence type="predicted"/>
<protein>
    <submittedName>
        <fullName evidence="1">Uncharacterized protein</fullName>
    </submittedName>
</protein>
<evidence type="ECO:0000313" key="1">
    <source>
        <dbReference type="EMBL" id="TWI05883.1"/>
    </source>
</evidence>
<dbReference type="RefSeq" id="WP_144897656.1">
    <property type="nucleotide sequence ID" value="NZ_VLKN01000001.1"/>
</dbReference>
<reference evidence="1 2" key="1">
    <citation type="journal article" date="2015" name="Stand. Genomic Sci.">
        <title>Genomic Encyclopedia of Bacterial and Archaeal Type Strains, Phase III: the genomes of soil and plant-associated and newly described type strains.</title>
        <authorList>
            <person name="Whitman W.B."/>
            <person name="Woyke T."/>
            <person name="Klenk H.P."/>
            <person name="Zhou Y."/>
            <person name="Lilburn T.G."/>
            <person name="Beck B.J."/>
            <person name="De Vos P."/>
            <person name="Vandamme P."/>
            <person name="Eisen J.A."/>
            <person name="Garrity G."/>
            <person name="Hugenholtz P."/>
            <person name="Kyrpides N.C."/>
        </authorList>
    </citation>
    <scope>NUCLEOTIDE SEQUENCE [LARGE SCALE GENOMIC DNA]</scope>
    <source>
        <strain evidence="1 2">CGMCC 1.10821</strain>
    </source>
</reference>
<keyword evidence="2" id="KW-1185">Reference proteome</keyword>
<dbReference type="EMBL" id="VLKN01000001">
    <property type="protein sequence ID" value="TWI05883.1"/>
    <property type="molecule type" value="Genomic_DNA"/>
</dbReference>
<dbReference type="Proteomes" id="UP000315167">
    <property type="component" value="Unassembled WGS sequence"/>
</dbReference>
<comment type="caution">
    <text evidence="1">The sequence shown here is derived from an EMBL/GenBank/DDBJ whole genome shotgun (WGS) entry which is preliminary data.</text>
</comment>
<evidence type="ECO:0000313" key="2">
    <source>
        <dbReference type="Proteomes" id="UP000315167"/>
    </source>
</evidence>
<accession>A0A562LE10</accession>
<dbReference type="PROSITE" id="PS51257">
    <property type="entry name" value="PROKAR_LIPOPROTEIN"/>
    <property type="match status" value="1"/>
</dbReference>